<accession>A0ABU6QC87</accession>
<keyword evidence="2" id="KW-1185">Reference proteome</keyword>
<dbReference type="Proteomes" id="UP001341840">
    <property type="component" value="Unassembled WGS sequence"/>
</dbReference>
<protein>
    <submittedName>
        <fullName evidence="1">Uncharacterized protein</fullName>
    </submittedName>
</protein>
<name>A0ABU6QC87_9FABA</name>
<sequence>MEDHLDSSKITAQFIIDDTKKTTTESETYKTWMARSIYVRHLEEQSEEDLVEEVEEAEIIEEEDSISIIQDLNANFVAGNVMAELRFDSRVASELIWHYSLLPSVAITSTPKLRLAHCLRLREDLSFLYVSTLALRNVLAWARAKNHHPCGRTKMLIEAKGEVDEVIASLRMPLGAMGMNGCVWMINGAVEPRTNTLSLEFRYGLGLVIVKVNLAR</sequence>
<gene>
    <name evidence="1" type="ORF">PIB30_034520</name>
</gene>
<organism evidence="1 2">
    <name type="scientific">Stylosanthes scabra</name>
    <dbReference type="NCBI Taxonomy" id="79078"/>
    <lineage>
        <taxon>Eukaryota</taxon>
        <taxon>Viridiplantae</taxon>
        <taxon>Streptophyta</taxon>
        <taxon>Embryophyta</taxon>
        <taxon>Tracheophyta</taxon>
        <taxon>Spermatophyta</taxon>
        <taxon>Magnoliopsida</taxon>
        <taxon>eudicotyledons</taxon>
        <taxon>Gunneridae</taxon>
        <taxon>Pentapetalae</taxon>
        <taxon>rosids</taxon>
        <taxon>fabids</taxon>
        <taxon>Fabales</taxon>
        <taxon>Fabaceae</taxon>
        <taxon>Papilionoideae</taxon>
        <taxon>50 kb inversion clade</taxon>
        <taxon>dalbergioids sensu lato</taxon>
        <taxon>Dalbergieae</taxon>
        <taxon>Pterocarpus clade</taxon>
        <taxon>Stylosanthes</taxon>
    </lineage>
</organism>
<comment type="caution">
    <text evidence="1">The sequence shown here is derived from an EMBL/GenBank/DDBJ whole genome shotgun (WGS) entry which is preliminary data.</text>
</comment>
<reference evidence="1 2" key="1">
    <citation type="journal article" date="2023" name="Plants (Basel)">
        <title>Bridging the Gap: Combining Genomics and Transcriptomics Approaches to Understand Stylosanthes scabra, an Orphan Legume from the Brazilian Caatinga.</title>
        <authorList>
            <person name="Ferreira-Neto J.R.C."/>
            <person name="da Silva M.D."/>
            <person name="Binneck E."/>
            <person name="de Melo N.F."/>
            <person name="da Silva R.H."/>
            <person name="de Melo A.L.T.M."/>
            <person name="Pandolfi V."/>
            <person name="Bustamante F.O."/>
            <person name="Brasileiro-Vidal A.C."/>
            <person name="Benko-Iseppon A.M."/>
        </authorList>
    </citation>
    <scope>NUCLEOTIDE SEQUENCE [LARGE SCALE GENOMIC DNA]</scope>
    <source>
        <tissue evidence="1">Leaves</tissue>
    </source>
</reference>
<evidence type="ECO:0000313" key="1">
    <source>
        <dbReference type="EMBL" id="MED6109524.1"/>
    </source>
</evidence>
<proteinExistence type="predicted"/>
<evidence type="ECO:0000313" key="2">
    <source>
        <dbReference type="Proteomes" id="UP001341840"/>
    </source>
</evidence>
<dbReference type="EMBL" id="JASCZI010000161">
    <property type="protein sequence ID" value="MED6109524.1"/>
    <property type="molecule type" value="Genomic_DNA"/>
</dbReference>